<evidence type="ECO:0000256" key="1">
    <source>
        <dbReference type="SAM" id="MobiDB-lite"/>
    </source>
</evidence>
<sequence>MPSCSNLARSPLCHMRSVERPSDVEGDDKGRAASIEALRSDQSFQHCPVGSTARSLLGGQSGQDPKRHRTRT</sequence>
<dbReference type="AlphaFoldDB" id="A0A5B7FUL5"/>
<comment type="caution">
    <text evidence="2">The sequence shown here is derived from an EMBL/GenBank/DDBJ whole genome shotgun (WGS) entry which is preliminary data.</text>
</comment>
<gene>
    <name evidence="2" type="ORF">E2C01_043043</name>
</gene>
<evidence type="ECO:0000313" key="3">
    <source>
        <dbReference type="Proteomes" id="UP000324222"/>
    </source>
</evidence>
<organism evidence="2 3">
    <name type="scientific">Portunus trituberculatus</name>
    <name type="common">Swimming crab</name>
    <name type="synonym">Neptunus trituberculatus</name>
    <dbReference type="NCBI Taxonomy" id="210409"/>
    <lineage>
        <taxon>Eukaryota</taxon>
        <taxon>Metazoa</taxon>
        <taxon>Ecdysozoa</taxon>
        <taxon>Arthropoda</taxon>
        <taxon>Crustacea</taxon>
        <taxon>Multicrustacea</taxon>
        <taxon>Malacostraca</taxon>
        <taxon>Eumalacostraca</taxon>
        <taxon>Eucarida</taxon>
        <taxon>Decapoda</taxon>
        <taxon>Pleocyemata</taxon>
        <taxon>Brachyura</taxon>
        <taxon>Eubrachyura</taxon>
        <taxon>Portunoidea</taxon>
        <taxon>Portunidae</taxon>
        <taxon>Portuninae</taxon>
        <taxon>Portunus</taxon>
    </lineage>
</organism>
<keyword evidence="3" id="KW-1185">Reference proteome</keyword>
<protein>
    <submittedName>
        <fullName evidence="2">Uncharacterized protein</fullName>
    </submittedName>
</protein>
<proteinExistence type="predicted"/>
<dbReference type="Proteomes" id="UP000324222">
    <property type="component" value="Unassembled WGS sequence"/>
</dbReference>
<accession>A0A5B7FUL5</accession>
<reference evidence="2 3" key="1">
    <citation type="submission" date="2019-05" db="EMBL/GenBank/DDBJ databases">
        <title>Another draft genome of Portunus trituberculatus and its Hox gene families provides insights of decapod evolution.</title>
        <authorList>
            <person name="Jeong J.-H."/>
            <person name="Song I."/>
            <person name="Kim S."/>
            <person name="Choi T."/>
            <person name="Kim D."/>
            <person name="Ryu S."/>
            <person name="Kim W."/>
        </authorList>
    </citation>
    <scope>NUCLEOTIDE SEQUENCE [LARGE SCALE GENOMIC DNA]</scope>
    <source>
        <tissue evidence="2">Muscle</tissue>
    </source>
</reference>
<evidence type="ECO:0000313" key="2">
    <source>
        <dbReference type="EMBL" id="MPC49246.1"/>
    </source>
</evidence>
<dbReference type="EMBL" id="VSRR010008755">
    <property type="protein sequence ID" value="MPC49246.1"/>
    <property type="molecule type" value="Genomic_DNA"/>
</dbReference>
<feature type="region of interest" description="Disordered" evidence="1">
    <location>
        <begin position="37"/>
        <end position="72"/>
    </location>
</feature>
<name>A0A5B7FUL5_PORTR</name>